<protein>
    <recommendedName>
        <fullName evidence="5">Exodeoxyribonuclease 7 large subunit</fullName>
        <ecNumber evidence="5">3.1.11.6</ecNumber>
    </recommendedName>
    <alternativeName>
        <fullName evidence="5">Exodeoxyribonuclease VII large subunit</fullName>
        <shortName evidence="5">Exonuclease VII large subunit</shortName>
    </alternativeName>
</protein>
<organism evidence="10 11">
    <name type="scientific">Lacimicrobium alkaliphilum</name>
    <dbReference type="NCBI Taxonomy" id="1526571"/>
    <lineage>
        <taxon>Bacteria</taxon>
        <taxon>Pseudomonadati</taxon>
        <taxon>Pseudomonadota</taxon>
        <taxon>Gammaproteobacteria</taxon>
        <taxon>Alteromonadales</taxon>
        <taxon>Alteromonadaceae</taxon>
        <taxon>Lacimicrobium</taxon>
    </lineage>
</organism>
<gene>
    <name evidence="5 10" type="primary">xseA</name>
    <name evidence="10" type="ORF">GCM10011357_12240</name>
</gene>
<comment type="subcellular location">
    <subcellularLocation>
        <location evidence="5 6">Cytoplasm</location>
    </subcellularLocation>
</comment>
<evidence type="ECO:0000313" key="10">
    <source>
        <dbReference type="EMBL" id="GGD58493.1"/>
    </source>
</evidence>
<comment type="subunit">
    <text evidence="5">Heterooligomer composed of large and small subunits.</text>
</comment>
<evidence type="ECO:0000256" key="1">
    <source>
        <dbReference type="ARBA" id="ARBA00022490"/>
    </source>
</evidence>
<accession>A0ABQ1R642</accession>
<dbReference type="InterPro" id="IPR020579">
    <property type="entry name" value="Exonuc_VII_lsu_C"/>
</dbReference>
<keyword evidence="11" id="KW-1185">Reference proteome</keyword>
<dbReference type="InterPro" id="IPR025824">
    <property type="entry name" value="OB-fold_nuc-bd_dom"/>
</dbReference>
<keyword evidence="7" id="KW-0175">Coiled coil</keyword>
<keyword evidence="4 5" id="KW-0269">Exonuclease</keyword>
<dbReference type="EC" id="3.1.11.6" evidence="5"/>
<keyword evidence="1 5" id="KW-0963">Cytoplasm</keyword>
<proteinExistence type="inferred from homology"/>
<dbReference type="Pfam" id="PF02601">
    <property type="entry name" value="Exonuc_VII_L"/>
    <property type="match status" value="1"/>
</dbReference>
<comment type="catalytic activity">
    <reaction evidence="5 6">
        <text>Exonucleolytic cleavage in either 5'- to 3'- or 3'- to 5'-direction to yield nucleoside 5'-phosphates.</text>
        <dbReference type="EC" id="3.1.11.6"/>
    </reaction>
</comment>
<dbReference type="HAMAP" id="MF_00378">
    <property type="entry name" value="Exonuc_7_L"/>
    <property type="match status" value="1"/>
</dbReference>
<dbReference type="Proteomes" id="UP000614272">
    <property type="component" value="Unassembled WGS sequence"/>
</dbReference>
<evidence type="ECO:0000313" key="11">
    <source>
        <dbReference type="Proteomes" id="UP000614272"/>
    </source>
</evidence>
<evidence type="ECO:0000259" key="9">
    <source>
        <dbReference type="Pfam" id="PF13742"/>
    </source>
</evidence>
<dbReference type="RefSeq" id="WP_099035590.1">
    <property type="nucleotide sequence ID" value="NZ_BMGJ01000003.1"/>
</dbReference>
<comment type="similarity">
    <text evidence="5 6">Belongs to the XseA family.</text>
</comment>
<name>A0ABQ1R642_9ALTE</name>
<evidence type="ECO:0000259" key="8">
    <source>
        <dbReference type="Pfam" id="PF02601"/>
    </source>
</evidence>
<dbReference type="NCBIfam" id="TIGR00237">
    <property type="entry name" value="xseA"/>
    <property type="match status" value="1"/>
</dbReference>
<dbReference type="SUPFAM" id="SSF58113">
    <property type="entry name" value="Apolipoprotein A-I"/>
    <property type="match status" value="1"/>
</dbReference>
<dbReference type="EMBL" id="BMGJ01000003">
    <property type="protein sequence ID" value="GGD58493.1"/>
    <property type="molecule type" value="Genomic_DNA"/>
</dbReference>
<keyword evidence="3 5" id="KW-0378">Hydrolase</keyword>
<dbReference type="InterPro" id="IPR003753">
    <property type="entry name" value="Exonuc_VII_L"/>
</dbReference>
<comment type="caution">
    <text evidence="10">The sequence shown here is derived from an EMBL/GenBank/DDBJ whole genome shotgun (WGS) entry which is preliminary data.</text>
</comment>
<dbReference type="Pfam" id="PF13742">
    <property type="entry name" value="tRNA_anti_2"/>
    <property type="match status" value="1"/>
</dbReference>
<dbReference type="PANTHER" id="PTHR30008">
    <property type="entry name" value="EXODEOXYRIBONUCLEASE 7 LARGE SUBUNIT"/>
    <property type="match status" value="1"/>
</dbReference>
<evidence type="ECO:0000256" key="6">
    <source>
        <dbReference type="RuleBase" id="RU004355"/>
    </source>
</evidence>
<keyword evidence="2 5" id="KW-0540">Nuclease</keyword>
<evidence type="ECO:0000256" key="4">
    <source>
        <dbReference type="ARBA" id="ARBA00022839"/>
    </source>
</evidence>
<feature type="domain" description="OB-fold nucleic acid binding" evidence="9">
    <location>
        <begin position="9"/>
        <end position="102"/>
    </location>
</feature>
<sequence length="442" mass="49697">MQASRDTIYTVSRLNRQARMVLESEIGQVWVRAEISNFVAAGSGHWYFTLKDDRAQVRTAMFRNANRRVTLRPKEGDRVLVRATLSLYEPRGDYQLIAEHMEPEGEGLLKQQFEQLKQRLAAEGLFDQQHKHPIPHPIVKVGIITSATGAALHDILTVLKRRNPAIEVIIYPSQVQGDSAPAQLINALQLANQRNEVDVLILGRGGGSLEDLWCFNDEHLARAIFSSGLPVISAVGHEVDVSIADFVADLRAPTPSAAAELVSQDKQELENRLAQTIRRLHQAMNTQIKQLQGRQNLALEQLQRAHPKARLQQQNQHLDRLHSDLNHALARQLGHARENVTGLQTRLQQQSPQQKLQAMQQQLQYQWQSLNSHLRKNIRDKHQALANNSHLLNTVSPLATLSRGYSISLKDDQVVKTAKALKPGDELTTRFADGEVKSKVQP</sequence>
<evidence type="ECO:0000256" key="5">
    <source>
        <dbReference type="HAMAP-Rule" id="MF_00378"/>
    </source>
</evidence>
<evidence type="ECO:0000256" key="2">
    <source>
        <dbReference type="ARBA" id="ARBA00022722"/>
    </source>
</evidence>
<dbReference type="PANTHER" id="PTHR30008:SF0">
    <property type="entry name" value="EXODEOXYRIBONUCLEASE 7 LARGE SUBUNIT"/>
    <property type="match status" value="1"/>
</dbReference>
<feature type="coiled-coil region" evidence="7">
    <location>
        <begin position="259"/>
        <end position="286"/>
    </location>
</feature>
<feature type="domain" description="Exonuclease VII large subunit C-terminal" evidence="8">
    <location>
        <begin position="125"/>
        <end position="438"/>
    </location>
</feature>
<evidence type="ECO:0000256" key="3">
    <source>
        <dbReference type="ARBA" id="ARBA00022801"/>
    </source>
</evidence>
<comment type="function">
    <text evidence="5">Bidirectionally degrades single-stranded DNA into large acid-insoluble oligonucleotides, which are then degraded further into small acid-soluble oligonucleotides.</text>
</comment>
<evidence type="ECO:0000256" key="7">
    <source>
        <dbReference type="SAM" id="Coils"/>
    </source>
</evidence>
<reference evidence="11" key="1">
    <citation type="journal article" date="2019" name="Int. J. Syst. Evol. Microbiol.">
        <title>The Global Catalogue of Microorganisms (GCM) 10K type strain sequencing project: providing services to taxonomists for standard genome sequencing and annotation.</title>
        <authorList>
            <consortium name="The Broad Institute Genomics Platform"/>
            <consortium name="The Broad Institute Genome Sequencing Center for Infectious Disease"/>
            <person name="Wu L."/>
            <person name="Ma J."/>
        </authorList>
    </citation>
    <scope>NUCLEOTIDE SEQUENCE [LARGE SCALE GENOMIC DNA]</scope>
    <source>
        <strain evidence="11">CGMCC 1.12923</strain>
    </source>
</reference>
<dbReference type="CDD" id="cd04489">
    <property type="entry name" value="ExoVII_LU_OBF"/>
    <property type="match status" value="1"/>
</dbReference>